<keyword evidence="7 14" id="KW-0418">Kinase</keyword>
<proteinExistence type="predicted"/>
<dbReference type="GO" id="GO:0000155">
    <property type="term" value="F:phosphorelay sensor kinase activity"/>
    <property type="evidence" value="ECO:0007669"/>
    <property type="project" value="InterPro"/>
</dbReference>
<dbReference type="Pfam" id="PF00512">
    <property type="entry name" value="HisKA"/>
    <property type="match status" value="1"/>
</dbReference>
<evidence type="ECO:0000259" key="12">
    <source>
        <dbReference type="PROSITE" id="PS50109"/>
    </source>
</evidence>
<keyword evidence="8 11" id="KW-1133">Transmembrane helix</keyword>
<dbReference type="InterPro" id="IPR003594">
    <property type="entry name" value="HATPase_dom"/>
</dbReference>
<dbReference type="PROSITE" id="PS50885">
    <property type="entry name" value="HAMP"/>
    <property type="match status" value="1"/>
</dbReference>
<keyword evidence="9" id="KW-0902">Two-component regulatory system</keyword>
<dbReference type="InterPro" id="IPR050428">
    <property type="entry name" value="TCS_sensor_his_kinase"/>
</dbReference>
<dbReference type="InterPro" id="IPR004358">
    <property type="entry name" value="Sig_transdc_His_kin-like_C"/>
</dbReference>
<dbReference type="InterPro" id="IPR013727">
    <property type="entry name" value="2CSK_N"/>
</dbReference>
<evidence type="ECO:0000256" key="10">
    <source>
        <dbReference type="ARBA" id="ARBA00023136"/>
    </source>
</evidence>
<evidence type="ECO:0000256" key="11">
    <source>
        <dbReference type="SAM" id="Phobius"/>
    </source>
</evidence>
<accession>A0A2T6BCS9</accession>
<evidence type="ECO:0000256" key="2">
    <source>
        <dbReference type="ARBA" id="ARBA00004370"/>
    </source>
</evidence>
<dbReference type="InterPro" id="IPR036890">
    <property type="entry name" value="HATPase_C_sf"/>
</dbReference>
<sequence>MLTPLFLISLALGLWRVIETNRLAEGLFDRTLLSVGQAIARDFAIRDGEALSNETLRLLTETSEGKIFYHVKGPDGSFVTGYATPPVNPSIEPETVDTVLSRPAKIYSGVYRDVPVRVLQLSEPVDMGWVAGDFVISVWQELEARNAFVRGIVRQTVTVLALLVLTVLVVTWFGLRLALRPLTNLEAAIARRDVGDLSPIKRSVPQEVTGIVATLNLLLDRISRRISSKDQFISNAAHQLRNPIAGVVSLTQSLEVDGAAPKQLERITALRSASQHLSRLSNQLLSFERNRELGQLSDHAKPFEVNALAAEVLERSAPDLLRRGVQINFDRGPDMWIRCEPLLVQEVLQNLIDNAVQHAGAPELEITISVLQREERAVVRVKDNGRGLWGDDALHALARFSQVTPSAGSGLGLAIARKICANHNGGLEIEAAPEGASVVAWFPKLNSQSI</sequence>
<comment type="caution">
    <text evidence="14">The sequence shown here is derived from an EMBL/GenBank/DDBJ whole genome shotgun (WGS) entry which is preliminary data.</text>
</comment>
<comment type="subcellular location">
    <subcellularLocation>
        <location evidence="2">Membrane</location>
    </subcellularLocation>
</comment>
<evidence type="ECO:0000256" key="8">
    <source>
        <dbReference type="ARBA" id="ARBA00022989"/>
    </source>
</evidence>
<dbReference type="SUPFAM" id="SSF47384">
    <property type="entry name" value="Homodimeric domain of signal transducing histidine kinase"/>
    <property type="match status" value="1"/>
</dbReference>
<dbReference type="Gene3D" id="1.10.287.130">
    <property type="match status" value="1"/>
</dbReference>
<keyword evidence="4" id="KW-0597">Phosphoprotein</keyword>
<dbReference type="Pfam" id="PF08521">
    <property type="entry name" value="2CSK_N"/>
    <property type="match status" value="1"/>
</dbReference>
<keyword evidence="15" id="KW-1185">Reference proteome</keyword>
<dbReference type="PRINTS" id="PR00344">
    <property type="entry name" value="BCTRLSENSOR"/>
</dbReference>
<protein>
    <recommendedName>
        <fullName evidence="3">histidine kinase</fullName>
        <ecNumber evidence="3">2.7.13.3</ecNumber>
    </recommendedName>
</protein>
<dbReference type="PANTHER" id="PTHR45436:SF1">
    <property type="entry name" value="SENSOR PROTEIN QSEC"/>
    <property type="match status" value="1"/>
</dbReference>
<evidence type="ECO:0000256" key="4">
    <source>
        <dbReference type="ARBA" id="ARBA00022553"/>
    </source>
</evidence>
<dbReference type="PROSITE" id="PS50109">
    <property type="entry name" value="HIS_KIN"/>
    <property type="match status" value="1"/>
</dbReference>
<dbReference type="GO" id="GO:0005886">
    <property type="term" value="C:plasma membrane"/>
    <property type="evidence" value="ECO:0007669"/>
    <property type="project" value="TreeGrafter"/>
</dbReference>
<evidence type="ECO:0000256" key="6">
    <source>
        <dbReference type="ARBA" id="ARBA00022692"/>
    </source>
</evidence>
<dbReference type="InterPro" id="IPR036097">
    <property type="entry name" value="HisK_dim/P_sf"/>
</dbReference>
<evidence type="ECO:0000313" key="15">
    <source>
        <dbReference type="Proteomes" id="UP000243978"/>
    </source>
</evidence>
<comment type="catalytic activity">
    <reaction evidence="1">
        <text>ATP + protein L-histidine = ADP + protein N-phospho-L-histidine.</text>
        <dbReference type="EC" id="2.7.13.3"/>
    </reaction>
</comment>
<dbReference type="InterPro" id="IPR005467">
    <property type="entry name" value="His_kinase_dom"/>
</dbReference>
<organism evidence="14 15">
    <name type="scientific">Litoreibacter ponti</name>
    <dbReference type="NCBI Taxonomy" id="1510457"/>
    <lineage>
        <taxon>Bacteria</taxon>
        <taxon>Pseudomonadati</taxon>
        <taxon>Pseudomonadota</taxon>
        <taxon>Alphaproteobacteria</taxon>
        <taxon>Rhodobacterales</taxon>
        <taxon>Roseobacteraceae</taxon>
        <taxon>Litoreibacter</taxon>
    </lineage>
</organism>
<dbReference type="EC" id="2.7.13.3" evidence="3"/>
<dbReference type="SMART" id="SM00387">
    <property type="entry name" value="HATPase_c"/>
    <property type="match status" value="1"/>
</dbReference>
<dbReference type="AlphaFoldDB" id="A0A2T6BCS9"/>
<evidence type="ECO:0000256" key="3">
    <source>
        <dbReference type="ARBA" id="ARBA00012438"/>
    </source>
</evidence>
<reference evidence="14 15" key="1">
    <citation type="submission" date="2018-04" db="EMBL/GenBank/DDBJ databases">
        <title>Genomic Encyclopedia of Archaeal and Bacterial Type Strains, Phase II (KMG-II): from individual species to whole genera.</title>
        <authorList>
            <person name="Goeker M."/>
        </authorList>
    </citation>
    <scope>NUCLEOTIDE SEQUENCE [LARGE SCALE GENOMIC DNA]</scope>
    <source>
        <strain evidence="14 15">DSM 100977</strain>
    </source>
</reference>
<dbReference type="Pfam" id="PF02518">
    <property type="entry name" value="HATPase_c"/>
    <property type="match status" value="1"/>
</dbReference>
<dbReference type="SMART" id="SM00388">
    <property type="entry name" value="HisKA"/>
    <property type="match status" value="1"/>
</dbReference>
<evidence type="ECO:0000256" key="9">
    <source>
        <dbReference type="ARBA" id="ARBA00023012"/>
    </source>
</evidence>
<dbReference type="PANTHER" id="PTHR45436">
    <property type="entry name" value="SENSOR HISTIDINE KINASE YKOH"/>
    <property type="match status" value="1"/>
</dbReference>
<feature type="domain" description="Histidine kinase" evidence="12">
    <location>
        <begin position="235"/>
        <end position="446"/>
    </location>
</feature>
<keyword evidence="10 11" id="KW-0472">Membrane</keyword>
<keyword evidence="5" id="KW-0808">Transferase</keyword>
<dbReference type="InterPro" id="IPR003660">
    <property type="entry name" value="HAMP_dom"/>
</dbReference>
<feature type="transmembrane region" description="Helical" evidence="11">
    <location>
        <begin position="157"/>
        <end position="175"/>
    </location>
</feature>
<dbReference type="CDD" id="cd00082">
    <property type="entry name" value="HisKA"/>
    <property type="match status" value="1"/>
</dbReference>
<evidence type="ECO:0000256" key="7">
    <source>
        <dbReference type="ARBA" id="ARBA00022777"/>
    </source>
</evidence>
<name>A0A2T6BCS9_9RHOB</name>
<evidence type="ECO:0000313" key="14">
    <source>
        <dbReference type="EMBL" id="PTX53870.1"/>
    </source>
</evidence>
<dbReference type="CDD" id="cd00075">
    <property type="entry name" value="HATPase"/>
    <property type="match status" value="1"/>
</dbReference>
<feature type="domain" description="HAMP" evidence="13">
    <location>
        <begin position="176"/>
        <end position="227"/>
    </location>
</feature>
<keyword evidence="6 11" id="KW-0812">Transmembrane</keyword>
<dbReference type="InterPro" id="IPR003661">
    <property type="entry name" value="HisK_dim/P_dom"/>
</dbReference>
<dbReference type="Gene3D" id="3.30.565.10">
    <property type="entry name" value="Histidine kinase-like ATPase, C-terminal domain"/>
    <property type="match status" value="1"/>
</dbReference>
<evidence type="ECO:0000256" key="5">
    <source>
        <dbReference type="ARBA" id="ARBA00022679"/>
    </source>
</evidence>
<evidence type="ECO:0000259" key="13">
    <source>
        <dbReference type="PROSITE" id="PS50885"/>
    </source>
</evidence>
<dbReference type="Proteomes" id="UP000243978">
    <property type="component" value="Unassembled WGS sequence"/>
</dbReference>
<gene>
    <name evidence="14" type="ORF">C8N43_3913</name>
</gene>
<dbReference type="EMBL" id="QBKS01000003">
    <property type="protein sequence ID" value="PTX53870.1"/>
    <property type="molecule type" value="Genomic_DNA"/>
</dbReference>
<evidence type="ECO:0000256" key="1">
    <source>
        <dbReference type="ARBA" id="ARBA00000085"/>
    </source>
</evidence>
<dbReference type="SUPFAM" id="SSF55874">
    <property type="entry name" value="ATPase domain of HSP90 chaperone/DNA topoisomerase II/histidine kinase"/>
    <property type="match status" value="1"/>
</dbReference>